<dbReference type="SMART" id="SM00448">
    <property type="entry name" value="REC"/>
    <property type="match status" value="1"/>
</dbReference>
<accession>A0ABW1PJE4</accession>
<organism evidence="3 4">
    <name type="scientific">Flavobacterium qiangtangense</name>
    <dbReference type="NCBI Taxonomy" id="1442595"/>
    <lineage>
        <taxon>Bacteria</taxon>
        <taxon>Pseudomonadati</taxon>
        <taxon>Bacteroidota</taxon>
        <taxon>Flavobacteriia</taxon>
        <taxon>Flavobacteriales</taxon>
        <taxon>Flavobacteriaceae</taxon>
        <taxon>Flavobacterium</taxon>
    </lineage>
</organism>
<dbReference type="PANTHER" id="PTHR44520:SF2">
    <property type="entry name" value="RESPONSE REGULATOR RCP1"/>
    <property type="match status" value="1"/>
</dbReference>
<evidence type="ECO:0000313" key="4">
    <source>
        <dbReference type="Proteomes" id="UP001596287"/>
    </source>
</evidence>
<dbReference type="Pfam" id="PF00072">
    <property type="entry name" value="Response_reg"/>
    <property type="match status" value="1"/>
</dbReference>
<proteinExistence type="predicted"/>
<reference evidence="4" key="1">
    <citation type="journal article" date="2019" name="Int. J. Syst. Evol. Microbiol.">
        <title>The Global Catalogue of Microorganisms (GCM) 10K type strain sequencing project: providing services to taxonomists for standard genome sequencing and annotation.</title>
        <authorList>
            <consortium name="The Broad Institute Genomics Platform"/>
            <consortium name="The Broad Institute Genome Sequencing Center for Infectious Disease"/>
            <person name="Wu L."/>
            <person name="Ma J."/>
        </authorList>
    </citation>
    <scope>NUCLEOTIDE SEQUENCE [LARGE SCALE GENOMIC DNA]</scope>
    <source>
        <strain evidence="4">CCUG 49679</strain>
    </source>
</reference>
<dbReference type="PROSITE" id="PS50110">
    <property type="entry name" value="RESPONSE_REGULATORY"/>
    <property type="match status" value="1"/>
</dbReference>
<dbReference type="InterPro" id="IPR001789">
    <property type="entry name" value="Sig_transdc_resp-reg_receiver"/>
</dbReference>
<evidence type="ECO:0000313" key="3">
    <source>
        <dbReference type="EMBL" id="MFC6095550.1"/>
    </source>
</evidence>
<feature type="modified residue" description="4-aspartylphosphate" evidence="1">
    <location>
        <position position="63"/>
    </location>
</feature>
<sequence length="151" mass="17497">MLEKGDRLKVILVDDDPDDRMLFEEAFSELRIESALFLFQNGLELLNHLYSPETAVPDLIFLDLNMPIMGGMETLENIKRSERYAKVPIAIYSTSSHERDIEDTLARGANIYITKPADYNKLKKTLDEVLKIQWQYSTSHLKLENFVMVIE</sequence>
<feature type="domain" description="Response regulatory" evidence="2">
    <location>
        <begin position="9"/>
        <end position="130"/>
    </location>
</feature>
<evidence type="ECO:0000256" key="1">
    <source>
        <dbReference type="PROSITE-ProRule" id="PRU00169"/>
    </source>
</evidence>
<dbReference type="InterPro" id="IPR052893">
    <property type="entry name" value="TCS_response_regulator"/>
</dbReference>
<dbReference type="EMBL" id="JBHSQB010000003">
    <property type="protein sequence ID" value="MFC6095550.1"/>
    <property type="molecule type" value="Genomic_DNA"/>
</dbReference>
<dbReference type="SUPFAM" id="SSF52172">
    <property type="entry name" value="CheY-like"/>
    <property type="match status" value="1"/>
</dbReference>
<protein>
    <submittedName>
        <fullName evidence="3">Response regulator</fullName>
    </submittedName>
</protein>
<evidence type="ECO:0000259" key="2">
    <source>
        <dbReference type="PROSITE" id="PS50110"/>
    </source>
</evidence>
<dbReference type="RefSeq" id="WP_379790183.1">
    <property type="nucleotide sequence ID" value="NZ_JBHSQB010000003.1"/>
</dbReference>
<name>A0ABW1PJE4_9FLAO</name>
<dbReference type="Gene3D" id="3.40.50.2300">
    <property type="match status" value="1"/>
</dbReference>
<keyword evidence="4" id="KW-1185">Reference proteome</keyword>
<comment type="caution">
    <text evidence="3">The sequence shown here is derived from an EMBL/GenBank/DDBJ whole genome shotgun (WGS) entry which is preliminary data.</text>
</comment>
<dbReference type="PANTHER" id="PTHR44520">
    <property type="entry name" value="RESPONSE REGULATOR RCP1-RELATED"/>
    <property type="match status" value="1"/>
</dbReference>
<dbReference type="Proteomes" id="UP001596287">
    <property type="component" value="Unassembled WGS sequence"/>
</dbReference>
<gene>
    <name evidence="3" type="ORF">ACFPVY_02740</name>
</gene>
<dbReference type="InterPro" id="IPR011006">
    <property type="entry name" value="CheY-like_superfamily"/>
</dbReference>
<keyword evidence="1" id="KW-0597">Phosphoprotein</keyword>